<sequence length="283" mass="32126">MAKKTEAEIRTYLNDFIQRAGHQSRFFADATKLDTIVKAGPQMLDDWRTWSTTTVPLLGLAMASKYELEMLKLALYDIHVAIGNGSLTQESETIDTMRKICKARVYLQTIFKTGGIQIHYLNSQDPSGPFTTTDIFNTQWGTLKFGGPSKLGTTVRRVWTNIIANPSTFVKPNIIYIFTDGDPTGERDETLIESLRDCKRELEKNQYTTSAIAFTIVQVGKDIPGRKFLQTISNDTTLRDHVEVVMEEEDLESQFPDSRNPRQDQDYIVLRQFFGALNPKVTP</sequence>
<organism evidence="1 2">
    <name type="scientific">Cenococcum geophilum 1.58</name>
    <dbReference type="NCBI Taxonomy" id="794803"/>
    <lineage>
        <taxon>Eukaryota</taxon>
        <taxon>Fungi</taxon>
        <taxon>Dikarya</taxon>
        <taxon>Ascomycota</taxon>
        <taxon>Pezizomycotina</taxon>
        <taxon>Dothideomycetes</taxon>
        <taxon>Pleosporomycetidae</taxon>
        <taxon>Gloniales</taxon>
        <taxon>Gloniaceae</taxon>
        <taxon>Cenococcum</taxon>
    </lineage>
</organism>
<proteinExistence type="predicted"/>
<dbReference type="EMBL" id="KV748268">
    <property type="protein sequence ID" value="OCK87130.1"/>
    <property type="molecule type" value="Genomic_DNA"/>
</dbReference>
<evidence type="ECO:0000313" key="2">
    <source>
        <dbReference type="Proteomes" id="UP000250078"/>
    </source>
</evidence>
<reference evidence="1 2" key="1">
    <citation type="journal article" date="2016" name="Nat. Commun.">
        <title>Ectomycorrhizal ecology is imprinted in the genome of the dominant symbiotic fungus Cenococcum geophilum.</title>
        <authorList>
            <consortium name="DOE Joint Genome Institute"/>
            <person name="Peter M."/>
            <person name="Kohler A."/>
            <person name="Ohm R.A."/>
            <person name="Kuo A."/>
            <person name="Krutzmann J."/>
            <person name="Morin E."/>
            <person name="Arend M."/>
            <person name="Barry K.W."/>
            <person name="Binder M."/>
            <person name="Choi C."/>
            <person name="Clum A."/>
            <person name="Copeland A."/>
            <person name="Grisel N."/>
            <person name="Haridas S."/>
            <person name="Kipfer T."/>
            <person name="LaButti K."/>
            <person name="Lindquist E."/>
            <person name="Lipzen A."/>
            <person name="Maire R."/>
            <person name="Meier B."/>
            <person name="Mihaltcheva S."/>
            <person name="Molinier V."/>
            <person name="Murat C."/>
            <person name="Poggeler S."/>
            <person name="Quandt C.A."/>
            <person name="Sperisen C."/>
            <person name="Tritt A."/>
            <person name="Tisserant E."/>
            <person name="Crous P.W."/>
            <person name="Henrissat B."/>
            <person name="Nehls U."/>
            <person name="Egli S."/>
            <person name="Spatafora J.W."/>
            <person name="Grigoriev I.V."/>
            <person name="Martin F.M."/>
        </authorList>
    </citation>
    <scope>NUCLEOTIDE SEQUENCE [LARGE SCALE GENOMIC DNA]</scope>
    <source>
        <strain evidence="1 2">1.58</strain>
    </source>
</reference>
<dbReference type="Proteomes" id="UP000250078">
    <property type="component" value="Unassembled WGS sequence"/>
</dbReference>
<evidence type="ECO:0000313" key="1">
    <source>
        <dbReference type="EMBL" id="OCK87130.1"/>
    </source>
</evidence>
<gene>
    <name evidence="1" type="ORF">K441DRAFT_701471</name>
</gene>
<protein>
    <submittedName>
        <fullName evidence="1">Uncharacterized protein</fullName>
    </submittedName>
</protein>
<keyword evidence="2" id="KW-1185">Reference proteome</keyword>
<accession>A0ACC8ELJ7</accession>
<name>A0ACC8ELJ7_9PEZI</name>